<reference evidence="1" key="1">
    <citation type="journal article" date="2014" name="Front. Microbiol.">
        <title>High frequency of phylogenetically diverse reductive dehalogenase-homologous genes in deep subseafloor sedimentary metagenomes.</title>
        <authorList>
            <person name="Kawai M."/>
            <person name="Futagami T."/>
            <person name="Toyoda A."/>
            <person name="Takaki Y."/>
            <person name="Nishi S."/>
            <person name="Hori S."/>
            <person name="Arai W."/>
            <person name="Tsubouchi T."/>
            <person name="Morono Y."/>
            <person name="Uchiyama I."/>
            <person name="Ito T."/>
            <person name="Fujiyama A."/>
            <person name="Inagaki F."/>
            <person name="Takami H."/>
        </authorList>
    </citation>
    <scope>NUCLEOTIDE SEQUENCE</scope>
    <source>
        <strain evidence="1">Expedition CK06-06</strain>
    </source>
</reference>
<name>X1RFE3_9ZZZZ</name>
<organism evidence="1">
    <name type="scientific">marine sediment metagenome</name>
    <dbReference type="NCBI Taxonomy" id="412755"/>
    <lineage>
        <taxon>unclassified sequences</taxon>
        <taxon>metagenomes</taxon>
        <taxon>ecological metagenomes</taxon>
    </lineage>
</organism>
<accession>X1RFE3</accession>
<proteinExistence type="predicted"/>
<protein>
    <submittedName>
        <fullName evidence="1">Uncharacterized protein</fullName>
    </submittedName>
</protein>
<evidence type="ECO:0000313" key="1">
    <source>
        <dbReference type="EMBL" id="GAI65711.1"/>
    </source>
</evidence>
<gene>
    <name evidence="1" type="ORF">S06H3_66281</name>
</gene>
<dbReference type="AlphaFoldDB" id="X1RFE3"/>
<sequence length="64" mass="6995">ENLENDQESILPADLALIPLFTQPSLSDFSCELPILDDQGTSVPAFLTIIKGPEMGESRSTFEL</sequence>
<feature type="non-terminal residue" evidence="1">
    <location>
        <position position="1"/>
    </location>
</feature>
<dbReference type="EMBL" id="BARV01045075">
    <property type="protein sequence ID" value="GAI65711.1"/>
    <property type="molecule type" value="Genomic_DNA"/>
</dbReference>
<comment type="caution">
    <text evidence="1">The sequence shown here is derived from an EMBL/GenBank/DDBJ whole genome shotgun (WGS) entry which is preliminary data.</text>
</comment>